<comment type="cofactor">
    <cofactor evidence="1">
        <name>Mg(2+)</name>
        <dbReference type="ChEBI" id="CHEBI:18420"/>
    </cofactor>
</comment>
<feature type="domain" description="CNH" evidence="29">
    <location>
        <begin position="1226"/>
        <end position="1498"/>
    </location>
</feature>
<dbReference type="InterPro" id="IPR014930">
    <property type="entry name" value="Myotonic_dystrophy_kinase_coil"/>
</dbReference>
<name>A0A7L2GW19_NYCGR</name>
<dbReference type="GO" id="GO:0042641">
    <property type="term" value="C:actomyosin"/>
    <property type="evidence" value="ECO:0007669"/>
    <property type="project" value="TreeGrafter"/>
</dbReference>
<evidence type="ECO:0000256" key="13">
    <source>
        <dbReference type="ARBA" id="ARBA00022777"/>
    </source>
</evidence>
<feature type="domain" description="Protein kinase" evidence="26">
    <location>
        <begin position="77"/>
        <end position="343"/>
    </location>
</feature>
<evidence type="ECO:0000256" key="19">
    <source>
        <dbReference type="ARBA" id="ARBA00048679"/>
    </source>
</evidence>
<evidence type="ECO:0000256" key="2">
    <source>
        <dbReference type="ARBA" id="ARBA00004496"/>
    </source>
</evidence>
<dbReference type="InterPro" id="IPR026611">
    <property type="entry name" value="MRCK_alpha_cat"/>
</dbReference>
<evidence type="ECO:0000256" key="9">
    <source>
        <dbReference type="ARBA" id="ARBA00022679"/>
    </source>
</evidence>
<keyword evidence="12" id="KW-0863">Zinc-finger</keyword>
<feature type="non-terminal residue" evidence="31">
    <location>
        <position position="1"/>
    </location>
</feature>
<dbReference type="CDD" id="cd00132">
    <property type="entry name" value="CRIB"/>
    <property type="match status" value="1"/>
</dbReference>
<dbReference type="FunFam" id="2.30.29.30:FF:000032">
    <property type="entry name" value="Non-specific serine/threonine protein kinase"/>
    <property type="match status" value="1"/>
</dbReference>
<feature type="domain" description="Phorbol-ester/DAG-type" evidence="27">
    <location>
        <begin position="1011"/>
        <end position="1061"/>
    </location>
</feature>
<dbReference type="PROSITE" id="PS50219">
    <property type="entry name" value="CNH"/>
    <property type="match status" value="1"/>
</dbReference>
<dbReference type="InterPro" id="IPR036322">
    <property type="entry name" value="WD40_repeat_dom_sf"/>
</dbReference>
<evidence type="ECO:0000256" key="12">
    <source>
        <dbReference type="ARBA" id="ARBA00022771"/>
    </source>
</evidence>
<evidence type="ECO:0000256" key="17">
    <source>
        <dbReference type="ARBA" id="ARBA00023273"/>
    </source>
</evidence>
<evidence type="ECO:0000256" key="3">
    <source>
        <dbReference type="ARBA" id="ARBA00004510"/>
    </source>
</evidence>
<evidence type="ECO:0000256" key="23">
    <source>
        <dbReference type="SAM" id="Coils"/>
    </source>
</evidence>
<evidence type="ECO:0000256" key="14">
    <source>
        <dbReference type="ARBA" id="ARBA00022833"/>
    </source>
</evidence>
<dbReference type="InterPro" id="IPR017892">
    <property type="entry name" value="Pkinase_C"/>
</dbReference>
<dbReference type="SMART" id="SM00233">
    <property type="entry name" value="PH"/>
    <property type="match status" value="1"/>
</dbReference>
<evidence type="ECO:0000256" key="24">
    <source>
        <dbReference type="SAM" id="MobiDB-lite"/>
    </source>
</evidence>
<feature type="compositionally biased region" description="Low complexity" evidence="24">
    <location>
        <begin position="1695"/>
        <end position="1706"/>
    </location>
</feature>
<accession>A0A7L2GW19</accession>
<dbReference type="CDD" id="cd20864">
    <property type="entry name" value="C1_MRCKalpha"/>
    <property type="match status" value="1"/>
</dbReference>
<feature type="region of interest" description="Disordered" evidence="24">
    <location>
        <begin position="636"/>
        <end position="683"/>
    </location>
</feature>
<feature type="compositionally biased region" description="Polar residues" evidence="24">
    <location>
        <begin position="1603"/>
        <end position="1618"/>
    </location>
</feature>
<evidence type="ECO:0000256" key="21">
    <source>
        <dbReference type="ARBA" id="ARBA00076683"/>
    </source>
</evidence>
<dbReference type="InterPro" id="IPR008271">
    <property type="entry name" value="Ser/Thr_kinase_AS"/>
</dbReference>
<gene>
    <name evidence="31" type="primary">Cdc42bpa</name>
    <name evidence="31" type="ORF">NYCGRA_R10848</name>
</gene>
<dbReference type="FunFam" id="3.30.200.20:FF:001055">
    <property type="entry name" value="Serine/threonine-protein kinase MRCK beta"/>
    <property type="match status" value="1"/>
</dbReference>
<dbReference type="SMART" id="SM00109">
    <property type="entry name" value="C1"/>
    <property type="match status" value="1"/>
</dbReference>
<feature type="compositionally biased region" description="Low complexity" evidence="24">
    <location>
        <begin position="1624"/>
        <end position="1639"/>
    </location>
</feature>
<keyword evidence="11 22" id="KW-0547">Nucleotide-binding</keyword>
<feature type="region of interest" description="Disordered" evidence="24">
    <location>
        <begin position="1603"/>
        <end position="1731"/>
    </location>
</feature>
<comment type="caution">
    <text evidence="31">The sequence shown here is derived from an EMBL/GenBank/DDBJ whole genome shotgun (WGS) entry which is preliminary data.</text>
</comment>
<feature type="non-terminal residue" evidence="31">
    <location>
        <position position="1731"/>
    </location>
</feature>
<dbReference type="SMART" id="SM00036">
    <property type="entry name" value="CNH"/>
    <property type="match status" value="1"/>
</dbReference>
<evidence type="ECO:0000259" key="30">
    <source>
        <dbReference type="PROSITE" id="PS51285"/>
    </source>
</evidence>
<evidence type="ECO:0000259" key="25">
    <source>
        <dbReference type="PROSITE" id="PS50003"/>
    </source>
</evidence>
<dbReference type="PROSITE" id="PS00107">
    <property type="entry name" value="PROTEIN_KINASE_ATP"/>
    <property type="match status" value="1"/>
</dbReference>
<dbReference type="PROSITE" id="PS50081">
    <property type="entry name" value="ZF_DAG_PE_2"/>
    <property type="match status" value="1"/>
</dbReference>
<feature type="binding site" evidence="22">
    <location>
        <position position="106"/>
    </location>
    <ligand>
        <name>ATP</name>
        <dbReference type="ChEBI" id="CHEBI:30616"/>
    </ligand>
</feature>
<dbReference type="InterPro" id="IPR000961">
    <property type="entry name" value="AGC-kinase_C"/>
</dbReference>
<keyword evidence="17" id="KW-0966">Cell projection</keyword>
<dbReference type="OrthoDB" id="10047816at2759"/>
<dbReference type="Pfam" id="PF00433">
    <property type="entry name" value="Pkinase_C"/>
    <property type="match status" value="1"/>
</dbReference>
<dbReference type="Pfam" id="PF25346">
    <property type="entry name" value="PH_MRCK"/>
    <property type="match status" value="1"/>
</dbReference>
<dbReference type="InterPro" id="IPR017441">
    <property type="entry name" value="Protein_kinase_ATP_BS"/>
</dbReference>
<dbReference type="PANTHER" id="PTHR22988">
    <property type="entry name" value="MYOTONIC DYSTROPHY S/T KINASE-RELATED"/>
    <property type="match status" value="1"/>
</dbReference>
<keyword evidence="15 22" id="KW-0067">ATP-binding</keyword>
<keyword evidence="10" id="KW-0479">Metal-binding</keyword>
<feature type="compositionally biased region" description="Basic and acidic residues" evidence="24">
    <location>
        <begin position="642"/>
        <end position="654"/>
    </location>
</feature>
<dbReference type="InterPro" id="IPR002219">
    <property type="entry name" value="PKC_DAG/PE"/>
</dbReference>
<dbReference type="FunFam" id="1.10.510.10:FF:000014">
    <property type="entry name" value="Non-specific serine/threonine protein kinase"/>
    <property type="match status" value="1"/>
</dbReference>
<dbReference type="PROSITE" id="PS50011">
    <property type="entry name" value="PROTEIN_KINASE_DOM"/>
    <property type="match status" value="1"/>
</dbReference>
<comment type="similarity">
    <text evidence="4">Belongs to the protein kinase superfamily. AGC Ser/Thr protein kinase family. DMPK subfamily.</text>
</comment>
<keyword evidence="13 31" id="KW-0418">Kinase</keyword>
<dbReference type="SMART" id="SM00220">
    <property type="entry name" value="S_TKc"/>
    <property type="match status" value="1"/>
</dbReference>
<dbReference type="SUPFAM" id="SSF50978">
    <property type="entry name" value="WD40 repeat-like"/>
    <property type="match status" value="1"/>
</dbReference>
<dbReference type="PROSITE" id="PS00108">
    <property type="entry name" value="PROTEIN_KINASE_ST"/>
    <property type="match status" value="1"/>
</dbReference>
<evidence type="ECO:0000256" key="18">
    <source>
        <dbReference type="ARBA" id="ARBA00047899"/>
    </source>
</evidence>
<dbReference type="GO" id="GO:0008270">
    <property type="term" value="F:zinc ion binding"/>
    <property type="evidence" value="ECO:0007669"/>
    <property type="project" value="UniProtKB-KW"/>
</dbReference>
<keyword evidence="16 23" id="KW-0175">Coiled coil</keyword>
<dbReference type="CDD" id="cd05623">
    <property type="entry name" value="STKc_MRCK_alpha"/>
    <property type="match status" value="1"/>
</dbReference>
<evidence type="ECO:0000259" key="29">
    <source>
        <dbReference type="PROSITE" id="PS50219"/>
    </source>
</evidence>
<dbReference type="PROSITE" id="PS51285">
    <property type="entry name" value="AGC_KINASE_CTER"/>
    <property type="match status" value="1"/>
</dbReference>
<dbReference type="Proteomes" id="UP000567826">
    <property type="component" value="Unassembled WGS sequence"/>
</dbReference>
<feature type="domain" description="PH" evidence="25">
    <location>
        <begin position="1081"/>
        <end position="1200"/>
    </location>
</feature>
<dbReference type="GO" id="GO:0030027">
    <property type="term" value="C:lamellipodium"/>
    <property type="evidence" value="ECO:0007669"/>
    <property type="project" value="UniProtKB-SubCell"/>
</dbReference>
<dbReference type="GO" id="GO:0005524">
    <property type="term" value="F:ATP binding"/>
    <property type="evidence" value="ECO:0007669"/>
    <property type="project" value="UniProtKB-UniRule"/>
</dbReference>
<dbReference type="GO" id="GO:0004674">
    <property type="term" value="F:protein serine/threonine kinase activity"/>
    <property type="evidence" value="ECO:0007669"/>
    <property type="project" value="UniProtKB-KW"/>
</dbReference>
<feature type="coiled-coil region" evidence="23">
    <location>
        <begin position="708"/>
        <end position="820"/>
    </location>
</feature>
<evidence type="ECO:0000256" key="5">
    <source>
        <dbReference type="ARBA" id="ARBA00012513"/>
    </source>
</evidence>
<evidence type="ECO:0000259" key="26">
    <source>
        <dbReference type="PROSITE" id="PS50011"/>
    </source>
</evidence>
<dbReference type="CDD" id="cd01243">
    <property type="entry name" value="PH_MRCK"/>
    <property type="match status" value="1"/>
</dbReference>
<dbReference type="InterPro" id="IPR011993">
    <property type="entry name" value="PH-like_dom_sf"/>
</dbReference>
<evidence type="ECO:0000313" key="31">
    <source>
        <dbReference type="EMBL" id="NXQ90275.1"/>
    </source>
</evidence>
<feature type="compositionally biased region" description="Basic and acidic residues" evidence="24">
    <location>
        <begin position="1681"/>
        <end position="1694"/>
    </location>
</feature>
<evidence type="ECO:0000259" key="28">
    <source>
        <dbReference type="PROSITE" id="PS50108"/>
    </source>
</evidence>
<dbReference type="SUPFAM" id="SSF57889">
    <property type="entry name" value="Cysteine-rich domain"/>
    <property type="match status" value="1"/>
</dbReference>
<feature type="domain" description="AGC-kinase C-terminal" evidence="30">
    <location>
        <begin position="344"/>
        <end position="414"/>
    </location>
</feature>
<dbReference type="FunFam" id="3.30.60.20:FF:000005">
    <property type="entry name" value="Non-specific serine/threonine protein kinase"/>
    <property type="match status" value="1"/>
</dbReference>
<dbReference type="PROSITE" id="PS50003">
    <property type="entry name" value="PH_DOMAIN"/>
    <property type="match status" value="1"/>
</dbReference>
<dbReference type="SUPFAM" id="SSF50729">
    <property type="entry name" value="PH domain-like"/>
    <property type="match status" value="1"/>
</dbReference>
<organism evidence="31 32">
    <name type="scientific">Nyctibius grandis</name>
    <name type="common">Great potoo</name>
    <dbReference type="NCBI Taxonomy" id="48427"/>
    <lineage>
        <taxon>Eukaryota</taxon>
        <taxon>Metazoa</taxon>
        <taxon>Chordata</taxon>
        <taxon>Craniata</taxon>
        <taxon>Vertebrata</taxon>
        <taxon>Euteleostomi</taxon>
        <taxon>Archelosauria</taxon>
        <taxon>Archosauria</taxon>
        <taxon>Dinosauria</taxon>
        <taxon>Saurischia</taxon>
        <taxon>Theropoda</taxon>
        <taxon>Coelurosauria</taxon>
        <taxon>Aves</taxon>
        <taxon>Neognathae</taxon>
        <taxon>Neoaves</taxon>
        <taxon>Strisores</taxon>
        <taxon>Caprimulgiformes</taxon>
        <taxon>Nyctibiidae</taxon>
        <taxon>Nyctibius</taxon>
    </lineage>
</organism>
<dbReference type="GO" id="GO:0031032">
    <property type="term" value="P:actomyosin structure organization"/>
    <property type="evidence" value="ECO:0007669"/>
    <property type="project" value="TreeGrafter"/>
</dbReference>
<dbReference type="PROSITE" id="PS00479">
    <property type="entry name" value="ZF_DAG_PE_1"/>
    <property type="match status" value="1"/>
</dbReference>
<evidence type="ECO:0000256" key="16">
    <source>
        <dbReference type="ARBA" id="ARBA00023054"/>
    </source>
</evidence>
<dbReference type="Gene3D" id="2.30.29.30">
    <property type="entry name" value="Pleckstrin-homology domain (PH domain)/Phosphotyrosine-binding domain (PTB)"/>
    <property type="match status" value="1"/>
</dbReference>
<keyword evidence="32" id="KW-1185">Reference proteome</keyword>
<dbReference type="Pfam" id="PF00130">
    <property type="entry name" value="C1_1"/>
    <property type="match status" value="1"/>
</dbReference>
<keyword evidence="14" id="KW-0862">Zinc</keyword>
<evidence type="ECO:0000256" key="6">
    <source>
        <dbReference type="ARBA" id="ARBA00022490"/>
    </source>
</evidence>
<evidence type="ECO:0000256" key="8">
    <source>
        <dbReference type="ARBA" id="ARBA00022553"/>
    </source>
</evidence>
<dbReference type="InterPro" id="IPR001180">
    <property type="entry name" value="CNH_dom"/>
</dbReference>
<feature type="coiled-coil region" evidence="23">
    <location>
        <begin position="914"/>
        <end position="941"/>
    </location>
</feature>
<reference evidence="31 32" key="1">
    <citation type="submission" date="2019-09" db="EMBL/GenBank/DDBJ databases">
        <title>Bird 10,000 Genomes (B10K) Project - Family phase.</title>
        <authorList>
            <person name="Zhang G."/>
        </authorList>
    </citation>
    <scope>NUCLEOTIDE SEQUENCE [LARGE SCALE GENOMIC DNA]</scope>
    <source>
        <strain evidence="31">B10K-DU-001-56</strain>
        <tissue evidence="31">Muscle</tissue>
    </source>
</reference>
<dbReference type="SUPFAM" id="SSF56112">
    <property type="entry name" value="Protein kinase-like (PK-like)"/>
    <property type="match status" value="1"/>
</dbReference>
<sequence length="1731" mass="196533">MSGEVRLKQLEQFILDGPTQTNGQCFSVETLLDILICLYDECNNSPLRREKNILEYLEWAKPFTSKVKQMRLHKEDFEILKVIGRGAFGEVAVVKLKNADKVFAMKILNKWEMLKRAETACFREERDVLVNGDNQWITTLHYAFQDENYLYLVMDYYVGGDLLTLLSKFEDRLPEDMARFYLAEMVIAIDSVHQLHYVHRDIKPDNILMDMNGHIRLADFGSCLKLMEDGTVQSSVAVGTPDYISPEILQAMEDGKGKYGPECDWWSLGVCMYEMLYGETPFYAESLVETYGKIMNHKERFQFPAQVTDVSESAKDLIRRLICSREHRLGQNGIEDFKNHPFFSGIDWDNIRNCEAPYIPEVSSPTDTSNFDVDDDCLKNSETMPPPSHTAFSGHHLPFVGFTYTSSCVLSDRSCLRLTAGPPSMDLDASIQRTLEDSLATEAYERRIRRLEQEKLELSRKLQESTQTVQALQYSTVDGPITASKDLEIKSLKEEIEKLKKQVTDSGQLEQQLEEASTARRELDDASRQIKAFEKQVRTLKQEREDLNKELAESSDRLKSQAKELKDAHSQRKLAMQEFSEMNERLTDLHSQKQKLARQLRDKEEEMEVVMQKVESLRQELRRTERLKKEVSVQAEAAAAEASKDRKLRERSEQYSKQLESEVEGLKQKQVGRSPGVSSIEHQQEITKLKADLEKKSVFYEEELSKREMMHANEIKSLKKELRDAESQQLALKKEIMILKDKLEKTRRENQSEREEFETEFKQKYEREKILLTEENKKLSNELDKLTTMFERLSMNNRQLEEEMRDLADKKESVAHWEAQITEIIQWVSDEKDARGYLQALASKMTEELEALRNSSLGARATDMPWKMRRFAKLDMSARLELQSALDAEIRAKQAIQDELNKVKASCISTECKLQESEKKNMELLTDIERLKKETEELRSEKGVKHQDSQNSFLAFLNAPTSALDQFERSPSCIPANKGRRVTDHPPRSIHTPTMRTAYIGSGLSAPKPKAHQFVVKSFNTPTKCNQCTSLMVGLIRQGCTCEVCGFSCHVTCADKAPAVCPIPPEQTKGPLGIDPQKGIGTAYEGHVRVPKPAGVKKGWQRALAVICDFKLFLYDVAEGKASQPSVIVSQVIDMRDEEFSVSSVLASDVIHANRKDIPCIFRVTASQLSASSNKCSILILADGENEKSKWVGVLNELHRILKKNKLKDRSVYVPKEAYDSTLPLIKTTQSAAIIDHERIALGNEEGLFVVHVTKDEIIRVGDNKKVHQIELIPNEQLIAVISGRNRHVRLFPVAALDGRETEFYKLAETKGCQSVVSGHVRHGALTCLCVAMKRQVLCYELNQSKTRHKKIKEIQVQGNVQWMSIFSDRLCVGYQSGFLKYPLHGEGSPYSLLHPDDHTLSFISQQPTDAICAVEISNKEYLLCFSSVGVYVDCQGRRSRQQELMWPATPSSCCYNAPYLSVYSENAIDIFDVNSMEWIQTIPLKKVRPLNTEGSLNLLGLETVRLIYFKNKMAEGDELVVPETSDNSRKQMVRNINNKRRYSFRVPEEERMQQRREMLRDPEMRNKLISNPTNFNHIAHMGPGDGIQILKDLPMNLRPQESRTVFSGSVSIPSITKSRTEPGRSMSASSGLAARSSAQNGSALRREFSGGSYGAKRQPMASPSDGSLSSGGLDQGSDAPTRDYEREDSDSPRHSTASNSSNLSSPPSPVSPHKTKSLSLESSDHVSWDS</sequence>
<comment type="catalytic activity">
    <reaction evidence="19">
        <text>L-seryl-[protein] + ATP = O-phospho-L-seryl-[protein] + ADP + H(+)</text>
        <dbReference type="Rhea" id="RHEA:17989"/>
        <dbReference type="Rhea" id="RHEA-COMP:9863"/>
        <dbReference type="Rhea" id="RHEA-COMP:11604"/>
        <dbReference type="ChEBI" id="CHEBI:15378"/>
        <dbReference type="ChEBI" id="CHEBI:29999"/>
        <dbReference type="ChEBI" id="CHEBI:30616"/>
        <dbReference type="ChEBI" id="CHEBI:83421"/>
        <dbReference type="ChEBI" id="CHEBI:456216"/>
        <dbReference type="EC" id="2.7.11.1"/>
    </reaction>
</comment>
<comment type="catalytic activity">
    <reaction evidence="18">
        <text>L-threonyl-[protein] + ATP = O-phospho-L-threonyl-[protein] + ADP + H(+)</text>
        <dbReference type="Rhea" id="RHEA:46608"/>
        <dbReference type="Rhea" id="RHEA-COMP:11060"/>
        <dbReference type="Rhea" id="RHEA-COMP:11605"/>
        <dbReference type="ChEBI" id="CHEBI:15378"/>
        <dbReference type="ChEBI" id="CHEBI:30013"/>
        <dbReference type="ChEBI" id="CHEBI:30616"/>
        <dbReference type="ChEBI" id="CHEBI:61977"/>
        <dbReference type="ChEBI" id="CHEBI:456216"/>
        <dbReference type="EC" id="2.7.11.1"/>
    </reaction>
</comment>
<keyword evidence="9" id="KW-0808">Transferase</keyword>
<dbReference type="FunFam" id="1.20.5.340:FF:000010">
    <property type="entry name" value="Non-specific serine/threonine protein kinase"/>
    <property type="match status" value="1"/>
</dbReference>
<evidence type="ECO:0000313" key="32">
    <source>
        <dbReference type="Proteomes" id="UP000567826"/>
    </source>
</evidence>
<evidence type="ECO:0000256" key="22">
    <source>
        <dbReference type="PROSITE-ProRule" id="PRU10141"/>
    </source>
</evidence>
<evidence type="ECO:0000256" key="11">
    <source>
        <dbReference type="ARBA" id="ARBA00022741"/>
    </source>
</evidence>
<dbReference type="Gene3D" id="1.10.510.10">
    <property type="entry name" value="Transferase(Phosphotransferase) domain 1"/>
    <property type="match status" value="1"/>
</dbReference>
<dbReference type="Pfam" id="PF00780">
    <property type="entry name" value="CNH"/>
    <property type="match status" value="1"/>
</dbReference>
<dbReference type="Gene3D" id="3.30.60.20">
    <property type="match status" value="1"/>
</dbReference>
<dbReference type="PROSITE" id="PS50108">
    <property type="entry name" value="CRIB"/>
    <property type="match status" value="1"/>
</dbReference>
<dbReference type="InterPro" id="IPR000719">
    <property type="entry name" value="Prot_kinase_dom"/>
</dbReference>
<dbReference type="InterPro" id="IPR000095">
    <property type="entry name" value="CRIB_dom"/>
</dbReference>
<evidence type="ECO:0000256" key="10">
    <source>
        <dbReference type="ARBA" id="ARBA00022723"/>
    </source>
</evidence>
<keyword evidence="6" id="KW-0963">Cytoplasm</keyword>
<dbReference type="EMBL" id="VWYG01022032">
    <property type="protein sequence ID" value="NXQ90275.1"/>
    <property type="molecule type" value="Genomic_DNA"/>
</dbReference>
<dbReference type="InterPro" id="IPR001849">
    <property type="entry name" value="PH_domain"/>
</dbReference>
<dbReference type="Gene3D" id="3.30.200.20">
    <property type="entry name" value="Phosphorylase Kinase, domain 1"/>
    <property type="match status" value="1"/>
</dbReference>
<evidence type="ECO:0000256" key="1">
    <source>
        <dbReference type="ARBA" id="ARBA00001946"/>
    </source>
</evidence>
<keyword evidence="7" id="KW-0723">Serine/threonine-protein kinase</keyword>
<dbReference type="InterPro" id="IPR046349">
    <property type="entry name" value="C1-like_sf"/>
</dbReference>
<dbReference type="SMART" id="SM00133">
    <property type="entry name" value="S_TK_X"/>
    <property type="match status" value="1"/>
</dbReference>
<dbReference type="InterPro" id="IPR031597">
    <property type="entry name" value="KELK"/>
</dbReference>
<evidence type="ECO:0000259" key="27">
    <source>
        <dbReference type="PROSITE" id="PS50081"/>
    </source>
</evidence>
<dbReference type="InterPro" id="IPR057529">
    <property type="entry name" value="MRCK/ROCK_PH"/>
</dbReference>
<dbReference type="Gene3D" id="1.20.5.340">
    <property type="match status" value="1"/>
</dbReference>
<dbReference type="PANTHER" id="PTHR22988:SF31">
    <property type="entry name" value="SERINE_THREONINE-PROTEIN KINASE MRCK ALPHA"/>
    <property type="match status" value="1"/>
</dbReference>
<evidence type="ECO:0000256" key="15">
    <source>
        <dbReference type="ARBA" id="ARBA00022840"/>
    </source>
</evidence>
<keyword evidence="8" id="KW-0597">Phosphoprotein</keyword>
<dbReference type="Pfam" id="PF08826">
    <property type="entry name" value="DMPK_coil"/>
    <property type="match status" value="1"/>
</dbReference>
<dbReference type="SMART" id="SM00285">
    <property type="entry name" value="PBD"/>
    <property type="match status" value="1"/>
</dbReference>
<dbReference type="Pfam" id="PF00069">
    <property type="entry name" value="Pkinase"/>
    <property type="match status" value="1"/>
</dbReference>
<feature type="compositionally biased region" description="Low complexity" evidence="24">
    <location>
        <begin position="1663"/>
        <end position="1679"/>
    </location>
</feature>
<dbReference type="GO" id="GO:0005737">
    <property type="term" value="C:cytoplasm"/>
    <property type="evidence" value="ECO:0007669"/>
    <property type="project" value="UniProtKB-SubCell"/>
</dbReference>
<evidence type="ECO:0000256" key="7">
    <source>
        <dbReference type="ARBA" id="ARBA00022527"/>
    </source>
</evidence>
<dbReference type="EC" id="2.7.11.1" evidence="5"/>
<protein>
    <recommendedName>
        <fullName evidence="20">Serine/threonine-protein kinase MRCK alpha</fullName>
        <ecNumber evidence="5">2.7.11.1</ecNumber>
    </recommendedName>
    <alternativeName>
        <fullName evidence="21">CDC42-binding protein kinase alpha</fullName>
    </alternativeName>
</protein>
<evidence type="ECO:0000256" key="20">
    <source>
        <dbReference type="ARBA" id="ARBA00073692"/>
    </source>
</evidence>
<dbReference type="InterPro" id="IPR011009">
    <property type="entry name" value="Kinase-like_dom_sf"/>
</dbReference>
<proteinExistence type="inferred from homology"/>
<dbReference type="Pfam" id="PF15796">
    <property type="entry name" value="KELK"/>
    <property type="match status" value="1"/>
</dbReference>
<comment type="subcellular location">
    <subcellularLocation>
        <location evidence="3">Cell projection</location>
        <location evidence="3">Lamellipodium</location>
    </subcellularLocation>
    <subcellularLocation>
        <location evidence="2">Cytoplasm</location>
    </subcellularLocation>
</comment>
<evidence type="ECO:0000256" key="4">
    <source>
        <dbReference type="ARBA" id="ARBA00005719"/>
    </source>
</evidence>
<feature type="domain" description="CRIB" evidence="28">
    <location>
        <begin position="1570"/>
        <end position="1583"/>
    </location>
</feature>
<dbReference type="InterPro" id="IPR050839">
    <property type="entry name" value="Rho-assoc_Ser/Thr_Kinase"/>
</dbReference>